<evidence type="ECO:0000256" key="1">
    <source>
        <dbReference type="ARBA" id="ARBA00023115"/>
    </source>
</evidence>
<evidence type="ECO:0000313" key="3">
    <source>
        <dbReference type="Proteomes" id="UP000199065"/>
    </source>
</evidence>
<dbReference type="Gene3D" id="3.40.50.150">
    <property type="entry name" value="Vaccinia Virus protein VP39"/>
    <property type="match status" value="1"/>
</dbReference>
<proteinExistence type="predicted"/>
<dbReference type="PANTHER" id="PTHR43317">
    <property type="entry name" value="THERMOSPERMINE SYNTHASE ACAULIS5"/>
    <property type="match status" value="1"/>
</dbReference>
<dbReference type="SUPFAM" id="SSF53335">
    <property type="entry name" value="S-adenosyl-L-methionine-dependent methyltransferases"/>
    <property type="match status" value="1"/>
</dbReference>
<sequence>MARRSRAHKHNAAPQSRIPLNEDIPIDTGVARVEEDPYRSGGLILYINGVPSSHVVIGDPQALEFEYMRWIAALIKILVHAREDLVESSLKITHLGGAGCSLARYFADLYPQSRNTVVELDAKLGELVRDWFDIPRAPHVKIRAAEAREATENFYPASRDIIIRDVFAGDKTPRSLATVEFFQAVKKSLKPTGVYVANCGDHKELHGARAELAGLREVFAHVGVVADPPMLKGRRYGNIILIASDGEIPAEDSFLQRKLAGELLGGAVPAQYHGDSWVKKFVGQAKPWRDKAPDPQG</sequence>
<gene>
    <name evidence="2" type="ORF">SAMN05660282_01117</name>
</gene>
<dbReference type="AlphaFoldDB" id="A0A1I2SFG6"/>
<dbReference type="InterPro" id="IPR029063">
    <property type="entry name" value="SAM-dependent_MTases_sf"/>
</dbReference>
<accession>A0A1I2SFG6</accession>
<dbReference type="STRING" id="185761.SAMN05660282_01117"/>
<dbReference type="PANTHER" id="PTHR43317:SF1">
    <property type="entry name" value="THERMOSPERMINE SYNTHASE ACAULIS5"/>
    <property type="match status" value="1"/>
</dbReference>
<evidence type="ECO:0000313" key="2">
    <source>
        <dbReference type="EMBL" id="SFG51565.1"/>
    </source>
</evidence>
<dbReference type="EMBL" id="FOPJ01000005">
    <property type="protein sequence ID" value="SFG51565.1"/>
    <property type="molecule type" value="Genomic_DNA"/>
</dbReference>
<keyword evidence="1" id="KW-0620">Polyamine biosynthesis</keyword>
<dbReference type="GO" id="GO:0006596">
    <property type="term" value="P:polyamine biosynthetic process"/>
    <property type="evidence" value="ECO:0007669"/>
    <property type="project" value="UniProtKB-KW"/>
</dbReference>
<dbReference type="RefSeq" id="WP_177180075.1">
    <property type="nucleotide sequence ID" value="NZ_FOPJ01000005.1"/>
</dbReference>
<dbReference type="Proteomes" id="UP000199065">
    <property type="component" value="Unassembled WGS sequence"/>
</dbReference>
<reference evidence="2 3" key="1">
    <citation type="submission" date="2016-10" db="EMBL/GenBank/DDBJ databases">
        <authorList>
            <person name="de Groot N.N."/>
        </authorList>
    </citation>
    <scope>NUCLEOTIDE SEQUENCE [LARGE SCALE GENOMIC DNA]</scope>
    <source>
        <strain>J11</strain>
        <strain evidence="3">PG 39</strain>
    </source>
</reference>
<protein>
    <submittedName>
        <fullName evidence="2">Spermidine synthase</fullName>
    </submittedName>
</protein>
<keyword evidence="3" id="KW-1185">Reference proteome</keyword>
<dbReference type="NCBIfam" id="NF037959">
    <property type="entry name" value="MFS_SpdSyn"/>
    <property type="match status" value="1"/>
</dbReference>
<organism evidence="2 3">
    <name type="scientific">Corynebacterium spheniscorum</name>
    <dbReference type="NCBI Taxonomy" id="185761"/>
    <lineage>
        <taxon>Bacteria</taxon>
        <taxon>Bacillati</taxon>
        <taxon>Actinomycetota</taxon>
        <taxon>Actinomycetes</taxon>
        <taxon>Mycobacteriales</taxon>
        <taxon>Corynebacteriaceae</taxon>
        <taxon>Corynebacterium</taxon>
    </lineage>
</organism>
<name>A0A1I2SFG6_9CORY</name>